<feature type="transmembrane region" description="Helical" evidence="7">
    <location>
        <begin position="322"/>
        <end position="351"/>
    </location>
</feature>
<dbReference type="SUPFAM" id="SSF103473">
    <property type="entry name" value="MFS general substrate transporter"/>
    <property type="match status" value="1"/>
</dbReference>
<dbReference type="GO" id="GO:0005886">
    <property type="term" value="C:plasma membrane"/>
    <property type="evidence" value="ECO:0007669"/>
    <property type="project" value="UniProtKB-SubCell"/>
</dbReference>
<dbReference type="PANTHER" id="PTHR23517:SF3">
    <property type="entry name" value="INTEGRAL MEMBRANE TRANSPORT PROTEIN"/>
    <property type="match status" value="1"/>
</dbReference>
<evidence type="ECO:0000256" key="4">
    <source>
        <dbReference type="ARBA" id="ARBA00022692"/>
    </source>
</evidence>
<keyword evidence="6 7" id="KW-0472">Membrane</keyword>
<evidence type="ECO:0000256" key="7">
    <source>
        <dbReference type="SAM" id="Phobius"/>
    </source>
</evidence>
<feature type="transmembrane region" description="Helical" evidence="7">
    <location>
        <begin position="191"/>
        <end position="211"/>
    </location>
</feature>
<keyword evidence="10" id="KW-1185">Reference proteome</keyword>
<feature type="transmembrane region" description="Helical" evidence="7">
    <location>
        <begin position="372"/>
        <end position="389"/>
    </location>
</feature>
<dbReference type="InterPro" id="IPR020846">
    <property type="entry name" value="MFS_dom"/>
</dbReference>
<dbReference type="Pfam" id="PF07690">
    <property type="entry name" value="MFS_1"/>
    <property type="match status" value="2"/>
</dbReference>
<feature type="transmembrane region" description="Helical" evidence="7">
    <location>
        <begin position="267"/>
        <end position="284"/>
    </location>
</feature>
<reference evidence="9 10" key="1">
    <citation type="submission" date="2015-11" db="EMBL/GenBank/DDBJ databases">
        <title>Expanding the genomic diversity of Burkholderia species for the development of highly accurate diagnostics.</title>
        <authorList>
            <person name="Sahl J."/>
            <person name="Keim P."/>
            <person name="Wagner D."/>
        </authorList>
    </citation>
    <scope>NUCLEOTIDE SEQUENCE [LARGE SCALE GENOMIC DNA]</scope>
    <source>
        <strain evidence="9 10">MSMB1808WGS</strain>
    </source>
</reference>
<keyword evidence="4 7" id="KW-0812">Transmembrane</keyword>
<feature type="transmembrane region" description="Helical" evidence="7">
    <location>
        <begin position="79"/>
        <end position="96"/>
    </location>
</feature>
<feature type="transmembrane region" description="Helical" evidence="7">
    <location>
        <begin position="296"/>
        <end position="316"/>
    </location>
</feature>
<evidence type="ECO:0000313" key="9">
    <source>
        <dbReference type="EMBL" id="KVP98319.1"/>
    </source>
</evidence>
<proteinExistence type="predicted"/>
<evidence type="ECO:0000256" key="6">
    <source>
        <dbReference type="ARBA" id="ARBA00023136"/>
    </source>
</evidence>
<accession>A0AAW3MTZ8</accession>
<keyword evidence="3" id="KW-1003">Cell membrane</keyword>
<feature type="transmembrane region" description="Helical" evidence="7">
    <location>
        <begin position="126"/>
        <end position="150"/>
    </location>
</feature>
<feature type="transmembrane region" description="Helical" evidence="7">
    <location>
        <begin position="103"/>
        <end position="120"/>
    </location>
</feature>
<evidence type="ECO:0000256" key="5">
    <source>
        <dbReference type="ARBA" id="ARBA00022989"/>
    </source>
</evidence>
<feature type="transmembrane region" description="Helical" evidence="7">
    <location>
        <begin position="6"/>
        <end position="28"/>
    </location>
</feature>
<name>A0AAW3MTZ8_9BURK</name>
<evidence type="ECO:0000256" key="2">
    <source>
        <dbReference type="ARBA" id="ARBA00022448"/>
    </source>
</evidence>
<comment type="caution">
    <text evidence="9">The sequence shown here is derived from an EMBL/GenBank/DDBJ whole genome shotgun (WGS) entry which is preliminary data.</text>
</comment>
<evidence type="ECO:0000313" key="10">
    <source>
        <dbReference type="Proteomes" id="UP000056453"/>
    </source>
</evidence>
<dbReference type="InterPro" id="IPR050171">
    <property type="entry name" value="MFS_Transporters"/>
</dbReference>
<evidence type="ECO:0000256" key="3">
    <source>
        <dbReference type="ARBA" id="ARBA00022475"/>
    </source>
</evidence>
<feature type="transmembrane region" description="Helical" evidence="7">
    <location>
        <begin position="232"/>
        <end position="255"/>
    </location>
</feature>
<dbReference type="AlphaFoldDB" id="A0AAW3MTZ8"/>
<dbReference type="GO" id="GO:0022857">
    <property type="term" value="F:transmembrane transporter activity"/>
    <property type="evidence" value="ECO:0007669"/>
    <property type="project" value="InterPro"/>
</dbReference>
<feature type="transmembrane region" description="Helical" evidence="7">
    <location>
        <begin position="162"/>
        <end position="185"/>
    </location>
</feature>
<gene>
    <name evidence="9" type="ORF">WJ96_07300</name>
</gene>
<dbReference type="PANTHER" id="PTHR23517">
    <property type="entry name" value="RESISTANCE PROTEIN MDTM, PUTATIVE-RELATED-RELATED"/>
    <property type="match status" value="1"/>
</dbReference>
<dbReference type="Proteomes" id="UP000056453">
    <property type="component" value="Unassembled WGS sequence"/>
</dbReference>
<keyword evidence="5 7" id="KW-1133">Transmembrane helix</keyword>
<comment type="subcellular location">
    <subcellularLocation>
        <location evidence="1">Cell membrane</location>
        <topology evidence="1">Multi-pass membrane protein</topology>
    </subcellularLocation>
</comment>
<organism evidence="9 10">
    <name type="scientific">Burkholderia ubonensis</name>
    <dbReference type="NCBI Taxonomy" id="101571"/>
    <lineage>
        <taxon>Bacteria</taxon>
        <taxon>Pseudomonadati</taxon>
        <taxon>Pseudomonadota</taxon>
        <taxon>Betaproteobacteria</taxon>
        <taxon>Burkholderiales</taxon>
        <taxon>Burkholderiaceae</taxon>
        <taxon>Burkholderia</taxon>
        <taxon>Burkholderia cepacia complex</taxon>
    </lineage>
</organism>
<feature type="domain" description="Major facilitator superfamily (MFS) profile" evidence="8">
    <location>
        <begin position="34"/>
        <end position="418"/>
    </location>
</feature>
<dbReference type="InterPro" id="IPR011701">
    <property type="entry name" value="MFS"/>
</dbReference>
<keyword evidence="2" id="KW-0813">Transport</keyword>
<feature type="transmembrane region" description="Helical" evidence="7">
    <location>
        <begin position="40"/>
        <end position="59"/>
    </location>
</feature>
<feature type="transmembrane region" description="Helical" evidence="7">
    <location>
        <begin position="395"/>
        <end position="414"/>
    </location>
</feature>
<protein>
    <recommendedName>
        <fullName evidence="8">Major facilitator superfamily (MFS) profile domain-containing protein</fullName>
    </recommendedName>
</protein>
<dbReference type="EMBL" id="LPBJ01000047">
    <property type="protein sequence ID" value="KVP98319.1"/>
    <property type="molecule type" value="Genomic_DNA"/>
</dbReference>
<evidence type="ECO:0000259" key="8">
    <source>
        <dbReference type="PROSITE" id="PS50850"/>
    </source>
</evidence>
<dbReference type="RefSeq" id="WP_059925532.1">
    <property type="nucleotide sequence ID" value="NZ_LPBG01000047.1"/>
</dbReference>
<dbReference type="InterPro" id="IPR036259">
    <property type="entry name" value="MFS_trans_sf"/>
</dbReference>
<dbReference type="Gene3D" id="1.20.1250.20">
    <property type="entry name" value="MFS general substrate transporter like domains"/>
    <property type="match status" value="2"/>
</dbReference>
<evidence type="ECO:0000256" key="1">
    <source>
        <dbReference type="ARBA" id="ARBA00004651"/>
    </source>
</evidence>
<sequence length="425" mass="46054">MDFSFTTLAYAGVFTMFLYQLGAGARGLKDRHTSLRPFQLFLFLLFLASELSRSFFPLFARSLSHGPVDRTYGEALPQVVWGLSALLATPLGWLVAKRLGNRRVLQASTLMTAAALALTATSDNYWVMLACRAVVSAGYGLVNIVAVMYLAERGINAKNLSVHLVAIAISSICGNSLGGLLVTWLSYEQMFWLSAASAMAAAWVLQVSFPAGSRVATRKQVSYTNLMGNWKIQLFAVLNTMPYRFVLTGFVLYLVPVVLSERHVAQAAIGQLMMLYFLISYLLVKPLAAMLDRFGRYRTVALLSTAITGLGLVLFARAHDSMVSTVCAIVMISVGMALNSSIQVPIVPVVFRQECRQYGADSLLAYFRTVERVGSVAGPLLTAVVYKAWPEEAPAVIGWAIVVTAGLLGLLLVANETPTGEPAGV</sequence>
<dbReference type="PROSITE" id="PS50850">
    <property type="entry name" value="MFS"/>
    <property type="match status" value="1"/>
</dbReference>